<evidence type="ECO:0000313" key="1">
    <source>
        <dbReference type="EMBL" id="KQB84251.1"/>
    </source>
</evidence>
<evidence type="ECO:0000313" key="2">
    <source>
        <dbReference type="Proteomes" id="UP000050517"/>
    </source>
</evidence>
<name>A0A0Q0YP67_9CORY</name>
<comment type="caution">
    <text evidence="1">The sequence shown here is derived from an EMBL/GenBank/DDBJ whole genome shotgun (WGS) entry which is preliminary data.</text>
</comment>
<dbReference type="RefSeq" id="WP_150114382.1">
    <property type="nucleotide sequence ID" value="NZ_LKST01000002.1"/>
</dbReference>
<accession>A0A0Q0YP67</accession>
<dbReference type="EMBL" id="LKST01000002">
    <property type="protein sequence ID" value="KQB84251.1"/>
    <property type="molecule type" value="Genomic_DNA"/>
</dbReference>
<reference evidence="1 2" key="1">
    <citation type="submission" date="2015-10" db="EMBL/GenBank/DDBJ databases">
        <title>Corynebacteirum lowii and Corynebacterium oculi species nova, derived from human clinical disease and and emended description of Corynebacterium mastiditis.</title>
        <authorList>
            <person name="Bernard K."/>
            <person name="Pacheco A.L."/>
            <person name="Mcdougall C."/>
            <person name="Burtx T."/>
            <person name="Weibe D."/>
            <person name="Tyler S."/>
            <person name="Olson A.B."/>
            <person name="Cnockaert M."/>
            <person name="Eguchi H."/>
            <person name="Kuwahara T."/>
            <person name="Nakayama-Imaohji H."/>
            <person name="Boudewijins M."/>
            <person name="Van Hoecke F."/>
            <person name="Bernier A.-M."/>
            <person name="Vandamme P."/>
        </authorList>
    </citation>
    <scope>NUCLEOTIDE SEQUENCE [LARGE SCALE GENOMIC DNA]</scope>
    <source>
        <strain evidence="1 2">NML 130210</strain>
    </source>
</reference>
<protein>
    <submittedName>
        <fullName evidence="1">Uncharacterized protein</fullName>
    </submittedName>
</protein>
<dbReference type="STRING" id="1544416.Cocul_01048"/>
<dbReference type="AlphaFoldDB" id="A0A0Q0YP67"/>
<organism evidence="1 2">
    <name type="scientific">Corynebacterium oculi</name>
    <dbReference type="NCBI Taxonomy" id="1544416"/>
    <lineage>
        <taxon>Bacteria</taxon>
        <taxon>Bacillati</taxon>
        <taxon>Actinomycetota</taxon>
        <taxon>Actinomycetes</taxon>
        <taxon>Mycobacteriales</taxon>
        <taxon>Corynebacteriaceae</taxon>
        <taxon>Corynebacterium</taxon>
    </lineage>
</organism>
<keyword evidence="2" id="KW-1185">Reference proteome</keyword>
<sequence length="134" mass="14057">MTSAQKYGDAVAELRDAARGHYAGPAVAVADVERAVDGIAGLDTQQITHHMSRALGSTDTAGLSKGWLGGLLQVLKQIAFGLIGETVAEGIRGWWKNRDEAEHLGTQTGQAAEALNDIARTSETAVMEILSALS</sequence>
<dbReference type="Proteomes" id="UP000050517">
    <property type="component" value="Unassembled WGS sequence"/>
</dbReference>
<gene>
    <name evidence="1" type="ORF">Cocul_01048</name>
</gene>
<dbReference type="PATRIC" id="fig|1544416.3.peg.1053"/>
<proteinExistence type="predicted"/>